<dbReference type="InterPro" id="IPR006059">
    <property type="entry name" value="SBP"/>
</dbReference>
<dbReference type="PANTHER" id="PTHR43649">
    <property type="entry name" value="ARABINOSE-BINDING PROTEIN-RELATED"/>
    <property type="match status" value="1"/>
</dbReference>
<reference evidence="9" key="1">
    <citation type="journal article" date="2019" name="Int. J. Syst. Evol. Microbiol.">
        <title>The Global Catalogue of Microorganisms (GCM) 10K type strain sequencing project: providing services to taxonomists for standard genome sequencing and annotation.</title>
        <authorList>
            <consortium name="The Broad Institute Genomics Platform"/>
            <consortium name="The Broad Institute Genome Sequencing Center for Infectious Disease"/>
            <person name="Wu L."/>
            <person name="Ma J."/>
        </authorList>
    </citation>
    <scope>NUCLEOTIDE SEQUENCE [LARGE SCALE GENOMIC DNA]</scope>
    <source>
        <strain evidence="9">IBRC-M 10987</strain>
    </source>
</reference>
<feature type="chain" id="PRO_5047420941" evidence="7">
    <location>
        <begin position="25"/>
        <end position="571"/>
    </location>
</feature>
<comment type="caution">
    <text evidence="8">The sequence shown here is derived from an EMBL/GenBank/DDBJ whole genome shotgun (WGS) entry which is preliminary data.</text>
</comment>
<dbReference type="Proteomes" id="UP001595715">
    <property type="component" value="Unassembled WGS sequence"/>
</dbReference>
<keyword evidence="9" id="KW-1185">Reference proteome</keyword>
<keyword evidence="5" id="KW-0449">Lipoprotein</keyword>
<keyword evidence="2 7" id="KW-0732">Signal</keyword>
<evidence type="ECO:0000256" key="1">
    <source>
        <dbReference type="ARBA" id="ARBA00022475"/>
    </source>
</evidence>
<dbReference type="SUPFAM" id="SSF53850">
    <property type="entry name" value="Periplasmic binding protein-like II"/>
    <property type="match status" value="1"/>
</dbReference>
<evidence type="ECO:0000313" key="8">
    <source>
        <dbReference type="EMBL" id="MFC4101903.1"/>
    </source>
</evidence>
<name>A0ABV8K7C0_9BACL</name>
<evidence type="ECO:0000313" key="9">
    <source>
        <dbReference type="Proteomes" id="UP001595715"/>
    </source>
</evidence>
<proteinExistence type="predicted"/>
<keyword evidence="3" id="KW-0472">Membrane</keyword>
<evidence type="ECO:0000256" key="3">
    <source>
        <dbReference type="ARBA" id="ARBA00023136"/>
    </source>
</evidence>
<gene>
    <name evidence="8" type="ORF">ACFOZ8_19825</name>
</gene>
<evidence type="ECO:0000256" key="2">
    <source>
        <dbReference type="ARBA" id="ARBA00022729"/>
    </source>
</evidence>
<feature type="region of interest" description="Disordered" evidence="6">
    <location>
        <begin position="33"/>
        <end position="61"/>
    </location>
</feature>
<keyword evidence="4" id="KW-0564">Palmitate</keyword>
<feature type="signal peptide" evidence="7">
    <location>
        <begin position="1"/>
        <end position="24"/>
    </location>
</feature>
<dbReference type="RefSeq" id="WP_377720498.1">
    <property type="nucleotide sequence ID" value="NZ_JBHSAM010000028.1"/>
</dbReference>
<evidence type="ECO:0000256" key="6">
    <source>
        <dbReference type="SAM" id="MobiDB-lite"/>
    </source>
</evidence>
<accession>A0ABV8K7C0</accession>
<sequence length="571" mass="63570">MKNKRKIALNAATVLLSLSFVVGCSSNGGNNNGGEAATNGNAPANTEKPANDATAPANDGKEAESNLFKLGSEPLDLTFYGNYGWYTMPQWGADPSTKWIQDNFKVNITGISSGGNNAQKLQTMIAGNQLPDIIWGERDDNMNRLRESGLLVPLDEYIDKYPNFKKWMDPKVRKLLTAPDGKIYTLPNYYTNQPNGNAGYIVNKKMYKALGSPELKTTDDLYNYLKAVKEKFPDAIPFETGLAKDGHGIDQLFSAFKENNLSFTRYFAVPNGDKFESIYTDPGFRESSVFSAKLMREKLMTQDAMTQTEDQVKEKLLSGRAAVYASSDPMKLAAEADIALSTKDPEDGYFFIDPIVKPGNDVTKTYPGTYNMLGWNVAAITTSAKNPEAVFALLDWMTGPEGTAVLFWGPPGADGFWDGFESDNLTPKFTDRYANDPKGLTEIQAVSANTIWVGNTVYMDGVKSKYEATLPEEKRNWSTNWQYKVTWKSQGDATEFVNLFPIPDTDEGIAYQRVKDIWLKARAEALFAKSDEEVLKILDKAHKDSMDVDFQIVLDSYTKKWQENKAIMNGN</sequence>
<dbReference type="Gene3D" id="3.40.190.10">
    <property type="entry name" value="Periplasmic binding protein-like II"/>
    <property type="match status" value="2"/>
</dbReference>
<dbReference type="Pfam" id="PF01547">
    <property type="entry name" value="SBP_bac_1"/>
    <property type="match status" value="1"/>
</dbReference>
<dbReference type="PROSITE" id="PS51257">
    <property type="entry name" value="PROKAR_LIPOPROTEIN"/>
    <property type="match status" value="1"/>
</dbReference>
<dbReference type="PANTHER" id="PTHR43649:SF33">
    <property type="entry name" value="POLYGALACTURONAN_RHAMNOGALACTURONAN-BINDING PROTEIN YTCQ"/>
    <property type="match status" value="1"/>
</dbReference>
<protein>
    <submittedName>
        <fullName evidence="8">Extracellular solute-binding protein</fullName>
    </submittedName>
</protein>
<evidence type="ECO:0000256" key="5">
    <source>
        <dbReference type="ARBA" id="ARBA00023288"/>
    </source>
</evidence>
<organism evidence="8 9">
    <name type="scientific">Paenibacillus xanthanilyticus</name>
    <dbReference type="NCBI Taxonomy" id="1783531"/>
    <lineage>
        <taxon>Bacteria</taxon>
        <taxon>Bacillati</taxon>
        <taxon>Bacillota</taxon>
        <taxon>Bacilli</taxon>
        <taxon>Bacillales</taxon>
        <taxon>Paenibacillaceae</taxon>
        <taxon>Paenibacillus</taxon>
    </lineage>
</organism>
<feature type="compositionally biased region" description="Low complexity" evidence="6">
    <location>
        <begin position="33"/>
        <end position="47"/>
    </location>
</feature>
<dbReference type="InterPro" id="IPR050490">
    <property type="entry name" value="Bact_solute-bd_prot1"/>
</dbReference>
<keyword evidence="1" id="KW-1003">Cell membrane</keyword>
<evidence type="ECO:0000256" key="7">
    <source>
        <dbReference type="SAM" id="SignalP"/>
    </source>
</evidence>
<dbReference type="EMBL" id="JBHSAM010000028">
    <property type="protein sequence ID" value="MFC4101903.1"/>
    <property type="molecule type" value="Genomic_DNA"/>
</dbReference>
<evidence type="ECO:0000256" key="4">
    <source>
        <dbReference type="ARBA" id="ARBA00023139"/>
    </source>
</evidence>